<dbReference type="Pfam" id="PF00151">
    <property type="entry name" value="Lipase"/>
    <property type="match status" value="1"/>
</dbReference>
<keyword evidence="5" id="KW-0732">Signal</keyword>
<name>A0A9N9MLN2_9CUCU</name>
<dbReference type="PANTHER" id="PTHR11610:SF173">
    <property type="entry name" value="LIPASE DOMAIN-CONTAINING PROTEIN-RELATED"/>
    <property type="match status" value="1"/>
</dbReference>
<evidence type="ECO:0000313" key="7">
    <source>
        <dbReference type="EMBL" id="CAG9765026.1"/>
    </source>
</evidence>
<evidence type="ECO:0000256" key="1">
    <source>
        <dbReference type="ARBA" id="ARBA00004613"/>
    </source>
</evidence>
<feature type="domain" description="Lipase" evidence="6">
    <location>
        <begin position="65"/>
        <end position="317"/>
    </location>
</feature>
<sequence>MVAKSSTYLITIIFSALILLWFPATTVSQKNGNSTPPDIDQFLSSIFNLPLHAIQALAKYFIFSSKISSKDIEIISYKPNNKNETTNLSSTKDISLSADEKIVIIVHGFQSQATADWVKSLASAYHNIGIKNTLAINWQKIAKQFYSTAAEATKMVGEMVGEWLFDNILQQNSSKLENIHLVGHSLGAHVAGFIAKKISNLTDGEKVYRVSGLDVAAPLFEYPIKLPTTSRLDRDDAQNVDVYHTDGGLFGFLSPTGQQDFYVNYGGPIQPGCEGNILESVECSHSFSHKLFTKTLNSSDYIAIRCDNTELAKTGECDNNIAVTFGQNINGSDYGSFYGFVDSNADPVIGGI</sequence>
<evidence type="ECO:0000256" key="2">
    <source>
        <dbReference type="ARBA" id="ARBA00010701"/>
    </source>
</evidence>
<dbReference type="PRINTS" id="PR00821">
    <property type="entry name" value="TAGLIPASE"/>
</dbReference>
<dbReference type="GO" id="GO:0016042">
    <property type="term" value="P:lipid catabolic process"/>
    <property type="evidence" value="ECO:0007669"/>
    <property type="project" value="TreeGrafter"/>
</dbReference>
<evidence type="ECO:0000259" key="6">
    <source>
        <dbReference type="Pfam" id="PF00151"/>
    </source>
</evidence>
<gene>
    <name evidence="7" type="ORF">CEUTPL_LOCUS5645</name>
</gene>
<evidence type="ECO:0000256" key="4">
    <source>
        <dbReference type="RuleBase" id="RU004262"/>
    </source>
</evidence>
<accession>A0A9N9MLN2</accession>
<dbReference type="OrthoDB" id="199913at2759"/>
<keyword evidence="8" id="KW-1185">Reference proteome</keyword>
<evidence type="ECO:0000256" key="5">
    <source>
        <dbReference type="SAM" id="SignalP"/>
    </source>
</evidence>
<dbReference type="GO" id="GO:0005615">
    <property type="term" value="C:extracellular space"/>
    <property type="evidence" value="ECO:0007669"/>
    <property type="project" value="TreeGrafter"/>
</dbReference>
<dbReference type="GO" id="GO:0017171">
    <property type="term" value="F:serine hydrolase activity"/>
    <property type="evidence" value="ECO:0007669"/>
    <property type="project" value="TreeGrafter"/>
</dbReference>
<keyword evidence="3" id="KW-0964">Secreted</keyword>
<protein>
    <recommendedName>
        <fullName evidence="6">Lipase domain-containing protein</fullName>
    </recommendedName>
</protein>
<dbReference type="AlphaFoldDB" id="A0A9N9MLN2"/>
<organism evidence="7 8">
    <name type="scientific">Ceutorhynchus assimilis</name>
    <name type="common">cabbage seed weevil</name>
    <dbReference type="NCBI Taxonomy" id="467358"/>
    <lineage>
        <taxon>Eukaryota</taxon>
        <taxon>Metazoa</taxon>
        <taxon>Ecdysozoa</taxon>
        <taxon>Arthropoda</taxon>
        <taxon>Hexapoda</taxon>
        <taxon>Insecta</taxon>
        <taxon>Pterygota</taxon>
        <taxon>Neoptera</taxon>
        <taxon>Endopterygota</taxon>
        <taxon>Coleoptera</taxon>
        <taxon>Polyphaga</taxon>
        <taxon>Cucujiformia</taxon>
        <taxon>Curculionidae</taxon>
        <taxon>Ceutorhynchinae</taxon>
        <taxon>Ceutorhynchus</taxon>
    </lineage>
</organism>
<dbReference type="InterPro" id="IPR013818">
    <property type="entry name" value="Lipase"/>
</dbReference>
<dbReference type="Proteomes" id="UP001152799">
    <property type="component" value="Chromosome 2"/>
</dbReference>
<reference evidence="7" key="1">
    <citation type="submission" date="2022-01" db="EMBL/GenBank/DDBJ databases">
        <authorList>
            <person name="King R."/>
        </authorList>
    </citation>
    <scope>NUCLEOTIDE SEQUENCE</scope>
</reference>
<dbReference type="InterPro" id="IPR029058">
    <property type="entry name" value="AB_hydrolase_fold"/>
</dbReference>
<dbReference type="SUPFAM" id="SSF53474">
    <property type="entry name" value="alpha/beta-Hydrolases"/>
    <property type="match status" value="1"/>
</dbReference>
<evidence type="ECO:0000256" key="3">
    <source>
        <dbReference type="ARBA" id="ARBA00022525"/>
    </source>
</evidence>
<comment type="subcellular location">
    <subcellularLocation>
        <location evidence="1">Secreted</location>
    </subcellularLocation>
</comment>
<feature type="signal peptide" evidence="5">
    <location>
        <begin position="1"/>
        <end position="28"/>
    </location>
</feature>
<dbReference type="Gene3D" id="3.40.50.1820">
    <property type="entry name" value="alpha/beta hydrolase"/>
    <property type="match status" value="1"/>
</dbReference>
<evidence type="ECO:0000313" key="8">
    <source>
        <dbReference type="Proteomes" id="UP001152799"/>
    </source>
</evidence>
<dbReference type="PANTHER" id="PTHR11610">
    <property type="entry name" value="LIPASE"/>
    <property type="match status" value="1"/>
</dbReference>
<dbReference type="GO" id="GO:0016298">
    <property type="term" value="F:lipase activity"/>
    <property type="evidence" value="ECO:0007669"/>
    <property type="project" value="InterPro"/>
</dbReference>
<proteinExistence type="inferred from homology"/>
<comment type="similarity">
    <text evidence="2 4">Belongs to the AB hydrolase superfamily. Lipase family.</text>
</comment>
<dbReference type="InterPro" id="IPR000734">
    <property type="entry name" value="TAG_lipase"/>
</dbReference>
<feature type="chain" id="PRO_5040348773" description="Lipase domain-containing protein" evidence="5">
    <location>
        <begin position="29"/>
        <end position="352"/>
    </location>
</feature>
<dbReference type="EMBL" id="OU892278">
    <property type="protein sequence ID" value="CAG9765026.1"/>
    <property type="molecule type" value="Genomic_DNA"/>
</dbReference>